<feature type="non-terminal residue" evidence="1">
    <location>
        <position position="66"/>
    </location>
</feature>
<reference evidence="1" key="2">
    <citation type="submission" date="2023-05" db="EMBL/GenBank/DDBJ databases">
        <authorList>
            <person name="Fouks B."/>
        </authorList>
    </citation>
    <scope>NUCLEOTIDE SEQUENCE</scope>
    <source>
        <strain evidence="1">Stay&amp;Tobe</strain>
        <tissue evidence="1">Testes</tissue>
    </source>
</reference>
<sequence>ITFCSSPRSISAMAAIQPESLNCVYHLRMDLPSGGSLSYLSTPFSFTALLLTPCGSIDKFAIAALQ</sequence>
<reference evidence="1" key="1">
    <citation type="journal article" date="2023" name="IScience">
        <title>Live-bearing cockroach genome reveals convergent evolutionary mechanisms linked to viviparity in insects and beyond.</title>
        <authorList>
            <person name="Fouks B."/>
            <person name="Harrison M.C."/>
            <person name="Mikhailova A.A."/>
            <person name="Marchal E."/>
            <person name="English S."/>
            <person name="Carruthers M."/>
            <person name="Jennings E.C."/>
            <person name="Chiamaka E.L."/>
            <person name="Frigard R.A."/>
            <person name="Pippel M."/>
            <person name="Attardo G.M."/>
            <person name="Benoit J.B."/>
            <person name="Bornberg-Bauer E."/>
            <person name="Tobe S.S."/>
        </authorList>
    </citation>
    <scope>NUCLEOTIDE SEQUENCE</scope>
    <source>
        <strain evidence="1">Stay&amp;Tobe</strain>
    </source>
</reference>
<dbReference type="AlphaFoldDB" id="A0AAD8EN75"/>
<comment type="caution">
    <text evidence="1">The sequence shown here is derived from an EMBL/GenBank/DDBJ whole genome shotgun (WGS) entry which is preliminary data.</text>
</comment>
<proteinExistence type="predicted"/>
<accession>A0AAD8EN75</accession>
<organism evidence="1 2">
    <name type="scientific">Diploptera punctata</name>
    <name type="common">Pacific beetle cockroach</name>
    <dbReference type="NCBI Taxonomy" id="6984"/>
    <lineage>
        <taxon>Eukaryota</taxon>
        <taxon>Metazoa</taxon>
        <taxon>Ecdysozoa</taxon>
        <taxon>Arthropoda</taxon>
        <taxon>Hexapoda</taxon>
        <taxon>Insecta</taxon>
        <taxon>Pterygota</taxon>
        <taxon>Neoptera</taxon>
        <taxon>Polyneoptera</taxon>
        <taxon>Dictyoptera</taxon>
        <taxon>Blattodea</taxon>
        <taxon>Blaberoidea</taxon>
        <taxon>Blaberidae</taxon>
        <taxon>Diplopterinae</taxon>
        <taxon>Diploptera</taxon>
    </lineage>
</organism>
<feature type="non-terminal residue" evidence="1">
    <location>
        <position position="1"/>
    </location>
</feature>
<gene>
    <name evidence="1" type="ORF">L9F63_012591</name>
</gene>
<dbReference type="Proteomes" id="UP001233999">
    <property type="component" value="Unassembled WGS sequence"/>
</dbReference>
<dbReference type="EMBL" id="JASPKZ010001991">
    <property type="protein sequence ID" value="KAJ9596383.1"/>
    <property type="molecule type" value="Genomic_DNA"/>
</dbReference>
<name>A0AAD8EN75_DIPPU</name>
<evidence type="ECO:0000313" key="2">
    <source>
        <dbReference type="Proteomes" id="UP001233999"/>
    </source>
</evidence>
<keyword evidence="2" id="KW-1185">Reference proteome</keyword>
<evidence type="ECO:0000313" key="1">
    <source>
        <dbReference type="EMBL" id="KAJ9596383.1"/>
    </source>
</evidence>
<protein>
    <submittedName>
        <fullName evidence="1">Uncharacterized protein</fullName>
    </submittedName>
</protein>